<name>A0AAD5GRF1_AMBAR</name>
<comment type="caution">
    <text evidence="2">The sequence shown here is derived from an EMBL/GenBank/DDBJ whole genome shotgun (WGS) entry which is preliminary data.</text>
</comment>
<accession>A0AAD5GRF1</accession>
<feature type="compositionally biased region" description="Basic and acidic residues" evidence="1">
    <location>
        <begin position="49"/>
        <end position="66"/>
    </location>
</feature>
<keyword evidence="3" id="KW-1185">Reference proteome</keyword>
<protein>
    <submittedName>
        <fullName evidence="2">Uncharacterized protein</fullName>
    </submittedName>
</protein>
<organism evidence="2 3">
    <name type="scientific">Ambrosia artemisiifolia</name>
    <name type="common">Common ragweed</name>
    <dbReference type="NCBI Taxonomy" id="4212"/>
    <lineage>
        <taxon>Eukaryota</taxon>
        <taxon>Viridiplantae</taxon>
        <taxon>Streptophyta</taxon>
        <taxon>Embryophyta</taxon>
        <taxon>Tracheophyta</taxon>
        <taxon>Spermatophyta</taxon>
        <taxon>Magnoliopsida</taxon>
        <taxon>eudicotyledons</taxon>
        <taxon>Gunneridae</taxon>
        <taxon>Pentapetalae</taxon>
        <taxon>asterids</taxon>
        <taxon>campanulids</taxon>
        <taxon>Asterales</taxon>
        <taxon>Asteraceae</taxon>
        <taxon>Asteroideae</taxon>
        <taxon>Heliantheae alliance</taxon>
        <taxon>Heliantheae</taxon>
        <taxon>Ambrosia</taxon>
    </lineage>
</organism>
<dbReference type="Proteomes" id="UP001206925">
    <property type="component" value="Unassembled WGS sequence"/>
</dbReference>
<dbReference type="EMBL" id="JAMZMK010005703">
    <property type="protein sequence ID" value="KAI7752365.1"/>
    <property type="molecule type" value="Genomic_DNA"/>
</dbReference>
<evidence type="ECO:0000313" key="2">
    <source>
        <dbReference type="EMBL" id="KAI7752365.1"/>
    </source>
</evidence>
<dbReference type="AlphaFoldDB" id="A0AAD5GRF1"/>
<feature type="region of interest" description="Disordered" evidence="1">
    <location>
        <begin position="16"/>
        <end position="84"/>
    </location>
</feature>
<feature type="non-terminal residue" evidence="2">
    <location>
        <position position="107"/>
    </location>
</feature>
<evidence type="ECO:0000313" key="3">
    <source>
        <dbReference type="Proteomes" id="UP001206925"/>
    </source>
</evidence>
<feature type="compositionally biased region" description="Basic and acidic residues" evidence="1">
    <location>
        <begin position="18"/>
        <end position="32"/>
    </location>
</feature>
<gene>
    <name evidence="2" type="ORF">M8C21_032628</name>
</gene>
<sequence>QLDECLSLCTLTQLHNSSQDRQRDESDGERNRWSSQARRRYGGSTEYQLNREKQGKRPTTRHDQARRSYVGSTQYQLHRQKQGKRLLDASLSADTYAPSMAAELQVW</sequence>
<evidence type="ECO:0000256" key="1">
    <source>
        <dbReference type="SAM" id="MobiDB-lite"/>
    </source>
</evidence>
<reference evidence="2" key="1">
    <citation type="submission" date="2022-06" db="EMBL/GenBank/DDBJ databases">
        <title>Uncovering the hologenomic basis of an extraordinary plant invasion.</title>
        <authorList>
            <person name="Bieker V.C."/>
            <person name="Martin M.D."/>
            <person name="Gilbert T."/>
            <person name="Hodgins K."/>
            <person name="Battlay P."/>
            <person name="Petersen B."/>
            <person name="Wilson J."/>
        </authorList>
    </citation>
    <scope>NUCLEOTIDE SEQUENCE</scope>
    <source>
        <strain evidence="2">AA19_3_7</strain>
        <tissue evidence="2">Leaf</tissue>
    </source>
</reference>
<proteinExistence type="predicted"/>